<evidence type="ECO:0000256" key="1">
    <source>
        <dbReference type="ARBA" id="ARBA00004651"/>
    </source>
</evidence>
<dbReference type="OrthoDB" id="7679563at2"/>
<protein>
    <recommendedName>
        <fullName evidence="11">DUF2029 domain-containing protein</fullName>
    </recommendedName>
</protein>
<accession>A0A2U8VM82</accession>
<dbReference type="Proteomes" id="UP000246058">
    <property type="component" value="Chromosome"/>
</dbReference>
<comment type="similarity">
    <text evidence="7">Belongs to the glycosyltransferase 87 family.</text>
</comment>
<evidence type="ECO:0000256" key="3">
    <source>
        <dbReference type="ARBA" id="ARBA00022679"/>
    </source>
</evidence>
<keyword evidence="4 8" id="KW-0812">Transmembrane</keyword>
<organism evidence="9 10">
    <name type="scientific">Methylobacterium radiodurans</name>
    <dbReference type="NCBI Taxonomy" id="2202828"/>
    <lineage>
        <taxon>Bacteria</taxon>
        <taxon>Pseudomonadati</taxon>
        <taxon>Pseudomonadota</taxon>
        <taxon>Alphaproteobacteria</taxon>
        <taxon>Hyphomicrobiales</taxon>
        <taxon>Methylobacteriaceae</taxon>
        <taxon>Methylobacterium</taxon>
    </lineage>
</organism>
<gene>
    <name evidence="9" type="ORF">DK427_02665</name>
</gene>
<keyword evidence="2" id="KW-1003">Cell membrane</keyword>
<evidence type="ECO:0000256" key="4">
    <source>
        <dbReference type="ARBA" id="ARBA00022692"/>
    </source>
</evidence>
<proteinExistence type="inferred from homology"/>
<evidence type="ECO:0008006" key="11">
    <source>
        <dbReference type="Google" id="ProtNLM"/>
    </source>
</evidence>
<keyword evidence="3" id="KW-0808">Transferase</keyword>
<evidence type="ECO:0000313" key="10">
    <source>
        <dbReference type="Proteomes" id="UP000246058"/>
    </source>
</evidence>
<evidence type="ECO:0000256" key="8">
    <source>
        <dbReference type="SAM" id="Phobius"/>
    </source>
</evidence>
<dbReference type="EMBL" id="CP029551">
    <property type="protein sequence ID" value="AWN34779.1"/>
    <property type="molecule type" value="Genomic_DNA"/>
</dbReference>
<sequence>MGAPSSRQAGLHAAIADLRDLAGSDARLYRLARLASLWLLPIMLGIVVLAGFVTGPAPGRDCDGNALGVDFTQVWAAGQAALRGAAGEPYDFPHHLRNLSAAFGPECRFAWHYPPVFLLPAAAVAALPPPTAFLAWSVAGTALFALALRLAGGRAALLVGLAHPLVFCNLVYGQNGLFTAGLLTLGALLVDRRPPVAGLCFGLVAYKPQLAALAPLLLLVTGRWRCLGACLGTVAALCLAALLAFGTAPWLGFLGTLAETDRIILRQAAAGLDLNASAYGAVRLAGGPYALAWAAQIAASLGALALAWWVWTTCPDPRLRAATLLAAAPMLSPYVPVYDLAPLVPATVLLVVAARQAGGLHAHERWLLVTAPLTAALRVGAEATGICFGLVFALATLACLAARALPQPRILRALP</sequence>
<dbReference type="KEGG" id="meti:DK427_02665"/>
<dbReference type="Pfam" id="PF09594">
    <property type="entry name" value="GT87"/>
    <property type="match status" value="1"/>
</dbReference>
<evidence type="ECO:0000313" key="9">
    <source>
        <dbReference type="EMBL" id="AWN34779.1"/>
    </source>
</evidence>
<dbReference type="GO" id="GO:0016758">
    <property type="term" value="F:hexosyltransferase activity"/>
    <property type="evidence" value="ECO:0007669"/>
    <property type="project" value="InterPro"/>
</dbReference>
<feature type="transmembrane region" description="Helical" evidence="8">
    <location>
        <begin position="34"/>
        <end position="53"/>
    </location>
</feature>
<evidence type="ECO:0000256" key="7">
    <source>
        <dbReference type="ARBA" id="ARBA00024033"/>
    </source>
</evidence>
<dbReference type="RefSeq" id="WP_109949912.1">
    <property type="nucleotide sequence ID" value="NZ_CP029551.1"/>
</dbReference>
<reference evidence="9 10" key="1">
    <citation type="submission" date="2018-05" db="EMBL/GenBank/DDBJ databases">
        <title>Complete Genome Sequence of Methylobacterium sp. 17Sr1-43.</title>
        <authorList>
            <person name="Srinivasan S."/>
        </authorList>
    </citation>
    <scope>NUCLEOTIDE SEQUENCE [LARGE SCALE GENOMIC DNA]</scope>
    <source>
        <strain evidence="9 10">17Sr1-43</strain>
    </source>
</reference>
<keyword evidence="10" id="KW-1185">Reference proteome</keyword>
<evidence type="ECO:0000256" key="2">
    <source>
        <dbReference type="ARBA" id="ARBA00022475"/>
    </source>
</evidence>
<keyword evidence="5 8" id="KW-1133">Transmembrane helix</keyword>
<feature type="transmembrane region" description="Helical" evidence="8">
    <location>
        <begin position="196"/>
        <end position="220"/>
    </location>
</feature>
<dbReference type="InterPro" id="IPR018584">
    <property type="entry name" value="GT87"/>
</dbReference>
<name>A0A2U8VM82_9HYPH</name>
<feature type="transmembrane region" description="Helical" evidence="8">
    <location>
        <begin position="164"/>
        <end position="190"/>
    </location>
</feature>
<feature type="transmembrane region" description="Helical" evidence="8">
    <location>
        <begin position="133"/>
        <end position="152"/>
    </location>
</feature>
<feature type="transmembrane region" description="Helical" evidence="8">
    <location>
        <begin position="227"/>
        <end position="251"/>
    </location>
</feature>
<evidence type="ECO:0000256" key="5">
    <source>
        <dbReference type="ARBA" id="ARBA00022989"/>
    </source>
</evidence>
<keyword evidence="6 8" id="KW-0472">Membrane</keyword>
<feature type="transmembrane region" description="Helical" evidence="8">
    <location>
        <begin position="289"/>
        <end position="311"/>
    </location>
</feature>
<dbReference type="AlphaFoldDB" id="A0A2U8VM82"/>
<evidence type="ECO:0000256" key="6">
    <source>
        <dbReference type="ARBA" id="ARBA00023136"/>
    </source>
</evidence>
<comment type="subcellular location">
    <subcellularLocation>
        <location evidence="1">Cell membrane</location>
        <topology evidence="1">Multi-pass membrane protein</topology>
    </subcellularLocation>
</comment>
<dbReference type="GO" id="GO:0005886">
    <property type="term" value="C:plasma membrane"/>
    <property type="evidence" value="ECO:0007669"/>
    <property type="project" value="UniProtKB-SubCell"/>
</dbReference>
<feature type="transmembrane region" description="Helical" evidence="8">
    <location>
        <begin position="383"/>
        <end position="405"/>
    </location>
</feature>